<evidence type="ECO:0000256" key="7">
    <source>
        <dbReference type="PIRSR" id="PIRSR002854-1"/>
    </source>
</evidence>
<evidence type="ECO:0000256" key="4">
    <source>
        <dbReference type="ARBA" id="ARBA00023139"/>
    </source>
</evidence>
<dbReference type="CDD" id="cd13597">
    <property type="entry name" value="PBP2_lipoprotein_Tp32"/>
    <property type="match status" value="1"/>
</dbReference>
<dbReference type="RefSeq" id="WP_183278618.1">
    <property type="nucleotide sequence ID" value="NZ_BLZR01000001.1"/>
</dbReference>
<evidence type="ECO:0000256" key="1">
    <source>
        <dbReference type="ARBA" id="ARBA00004635"/>
    </source>
</evidence>
<comment type="caution">
    <text evidence="9">The sequence shown here is derived from an EMBL/GenBank/DDBJ whole genome shotgun (WGS) entry which is preliminary data.</text>
</comment>
<proteinExistence type="inferred from homology"/>
<evidence type="ECO:0000313" key="10">
    <source>
        <dbReference type="Proteomes" id="UP000580568"/>
    </source>
</evidence>
<keyword evidence="4" id="KW-0564">Palmitate</keyword>
<evidence type="ECO:0000313" key="9">
    <source>
        <dbReference type="EMBL" id="GFP77235.1"/>
    </source>
</evidence>
<keyword evidence="2 8" id="KW-0732">Signal</keyword>
<dbReference type="PROSITE" id="PS51257">
    <property type="entry name" value="PROKAR_LIPOPROTEIN"/>
    <property type="match status" value="1"/>
</dbReference>
<keyword evidence="3" id="KW-0472">Membrane</keyword>
<dbReference type="SUPFAM" id="SSF53850">
    <property type="entry name" value="Periplasmic binding protein-like II"/>
    <property type="match status" value="1"/>
</dbReference>
<evidence type="ECO:0000256" key="2">
    <source>
        <dbReference type="ARBA" id="ARBA00022729"/>
    </source>
</evidence>
<gene>
    <name evidence="9" type="ORF">bsdtw1_03349</name>
</gene>
<dbReference type="EMBL" id="BLZR01000001">
    <property type="protein sequence ID" value="GFP77235.1"/>
    <property type="molecule type" value="Genomic_DNA"/>
</dbReference>
<dbReference type="PANTHER" id="PTHR30429:SF0">
    <property type="entry name" value="METHIONINE-BINDING LIPOPROTEIN METQ"/>
    <property type="match status" value="1"/>
</dbReference>
<feature type="signal peptide" evidence="8">
    <location>
        <begin position="1"/>
        <end position="20"/>
    </location>
</feature>
<feature type="chain" id="PRO_5038897313" description="Lipoprotein" evidence="8">
    <location>
        <begin position="21"/>
        <end position="276"/>
    </location>
</feature>
<accession>A0A6V8SL04</accession>
<comment type="similarity">
    <text evidence="6">Belongs to the nlpA lipoprotein family.</text>
</comment>
<dbReference type="Gene3D" id="3.40.190.10">
    <property type="entry name" value="Periplasmic binding protein-like II"/>
    <property type="match status" value="2"/>
</dbReference>
<sequence>MKFKKFLSLGLALALAGSLAACGTKKDSGTTGSTDTKKEDKVITVGASPSPHAEILEKVVKPLLEKEGYTLNIKVFDDYVLPNTALDEGSIDANYFQHVPYLNETIKEKGYNLTYTVKVHIEPIRAYSDKLTKLADIKDGGQVAVPNDATNEARALKLLEKNGLIKLKEGDLVTVKDITENKKNLKFTEAEAAQLPTVLKDVDVAVINTNVALAAKLDVNKALAVEDKDSPYANILAVKKGNENSDKVKALSKALNSPEVKKYIEDTYKGSIVAAF</sequence>
<keyword evidence="10" id="KW-1185">Reference proteome</keyword>
<evidence type="ECO:0000256" key="5">
    <source>
        <dbReference type="ARBA" id="ARBA00023288"/>
    </source>
</evidence>
<dbReference type="InterPro" id="IPR004872">
    <property type="entry name" value="Lipoprotein_NlpA"/>
</dbReference>
<feature type="lipid moiety-binding region" description="S-diacylglycerol cysteine" evidence="7">
    <location>
        <position position="22"/>
    </location>
</feature>
<protein>
    <recommendedName>
        <fullName evidence="6">Lipoprotein</fullName>
    </recommendedName>
</protein>
<evidence type="ECO:0000256" key="8">
    <source>
        <dbReference type="SAM" id="SignalP"/>
    </source>
</evidence>
<reference evidence="9 10" key="1">
    <citation type="submission" date="2020-07" db="EMBL/GenBank/DDBJ databases">
        <title>A new beta-1,3-glucan-decomposing anaerobic bacterium isolated from anoxic soil subjected to biological soil disinfestation.</title>
        <authorList>
            <person name="Ueki A."/>
            <person name="Tonouchi A."/>
        </authorList>
    </citation>
    <scope>NUCLEOTIDE SEQUENCE [LARGE SCALE GENOMIC DNA]</scope>
    <source>
        <strain evidence="9 10">TW1</strain>
    </source>
</reference>
<dbReference type="Proteomes" id="UP000580568">
    <property type="component" value="Unassembled WGS sequence"/>
</dbReference>
<organism evidence="9 10">
    <name type="scientific">Clostridium fungisolvens</name>
    <dbReference type="NCBI Taxonomy" id="1604897"/>
    <lineage>
        <taxon>Bacteria</taxon>
        <taxon>Bacillati</taxon>
        <taxon>Bacillota</taxon>
        <taxon>Clostridia</taxon>
        <taxon>Eubacteriales</taxon>
        <taxon>Clostridiaceae</taxon>
        <taxon>Clostridium</taxon>
    </lineage>
</organism>
<dbReference type="PIRSF" id="PIRSF002854">
    <property type="entry name" value="MetQ"/>
    <property type="match status" value="1"/>
</dbReference>
<dbReference type="PANTHER" id="PTHR30429">
    <property type="entry name" value="D-METHIONINE-BINDING LIPOPROTEIN METQ"/>
    <property type="match status" value="1"/>
</dbReference>
<keyword evidence="5 6" id="KW-0449">Lipoprotein</keyword>
<dbReference type="AlphaFoldDB" id="A0A6V8SL04"/>
<evidence type="ECO:0000256" key="3">
    <source>
        <dbReference type="ARBA" id="ARBA00023136"/>
    </source>
</evidence>
<evidence type="ECO:0000256" key="6">
    <source>
        <dbReference type="PIRNR" id="PIRNR002854"/>
    </source>
</evidence>
<comment type="subcellular location">
    <subcellularLocation>
        <location evidence="1">Membrane</location>
        <topology evidence="1">Lipid-anchor</topology>
    </subcellularLocation>
</comment>
<dbReference type="GO" id="GO:0016020">
    <property type="term" value="C:membrane"/>
    <property type="evidence" value="ECO:0007669"/>
    <property type="project" value="UniProtKB-SubCell"/>
</dbReference>
<name>A0A6V8SL04_9CLOT</name>
<dbReference type="Pfam" id="PF03180">
    <property type="entry name" value="Lipoprotein_9"/>
    <property type="match status" value="1"/>
</dbReference>